<dbReference type="HOGENOM" id="CLU_042663_1_3_0"/>
<comment type="function">
    <text evidence="5">Involved in formation and maintenance of cell shape.</text>
</comment>
<dbReference type="EMBL" id="CP001739">
    <property type="protein sequence ID" value="ACZ08429.1"/>
    <property type="molecule type" value="Genomic_DNA"/>
</dbReference>
<sequence length="292" mass="33445">MKSFRIKKSVLFIILLVIFLIFKGQNILRLGDSAREFINFKLVKVKSKVYVYSEYIKSSFNDMLYVKRFINKSREDNLDLQILRLKLIELEQEKAENVRLRELLELAPQEGVKYIISEVILLESVNANEKIYINKGTNQGLDADMPVLSQGVLIGRIVKADANYSEVMLLTSKKSNVSVLIDGQETGILRGTGTDKLIVENYNGDVDGTEGKQLRITTSGISDIFPKDIYIGTYNVVNPMVLKKTKEISTKPSFNVYNLREVIVYKVDRDRLLHEEIKEQERADTQNIQNNN</sequence>
<dbReference type="STRING" id="526218.Sterm_1570"/>
<dbReference type="Proteomes" id="UP000000845">
    <property type="component" value="Chromosome"/>
</dbReference>
<feature type="domain" description="Rod shape-determining protein MreC beta-barrel core" evidence="6">
    <location>
        <begin position="119"/>
        <end position="266"/>
    </location>
</feature>
<dbReference type="PANTHER" id="PTHR34138:SF1">
    <property type="entry name" value="CELL SHAPE-DETERMINING PROTEIN MREC"/>
    <property type="match status" value="1"/>
</dbReference>
<dbReference type="GO" id="GO:0008360">
    <property type="term" value="P:regulation of cell shape"/>
    <property type="evidence" value="ECO:0007669"/>
    <property type="project" value="UniProtKB-KW"/>
</dbReference>
<gene>
    <name evidence="7" type="ordered locus">Sterm_1570</name>
</gene>
<proteinExistence type="inferred from homology"/>
<evidence type="ECO:0000313" key="7">
    <source>
        <dbReference type="EMBL" id="ACZ08429.1"/>
    </source>
</evidence>
<dbReference type="GO" id="GO:0005886">
    <property type="term" value="C:plasma membrane"/>
    <property type="evidence" value="ECO:0007669"/>
    <property type="project" value="TreeGrafter"/>
</dbReference>
<keyword evidence="3 5" id="KW-0133">Cell shape</keyword>
<evidence type="ECO:0000256" key="1">
    <source>
        <dbReference type="ARBA" id="ARBA00009369"/>
    </source>
</evidence>
<evidence type="ECO:0000256" key="5">
    <source>
        <dbReference type="PIRNR" id="PIRNR038471"/>
    </source>
</evidence>
<dbReference type="eggNOG" id="COG1792">
    <property type="taxonomic scope" value="Bacteria"/>
</dbReference>
<evidence type="ECO:0000256" key="4">
    <source>
        <dbReference type="ARBA" id="ARBA00032089"/>
    </source>
</evidence>
<dbReference type="Gene3D" id="2.40.10.350">
    <property type="entry name" value="Rod shape-determining protein MreC, domain 2"/>
    <property type="match status" value="1"/>
</dbReference>
<dbReference type="InterPro" id="IPR042177">
    <property type="entry name" value="Cell/Rod_1"/>
</dbReference>
<dbReference type="InterPro" id="IPR042175">
    <property type="entry name" value="Cell/Rod_MreC_2"/>
</dbReference>
<evidence type="ECO:0000256" key="2">
    <source>
        <dbReference type="ARBA" id="ARBA00013855"/>
    </source>
</evidence>
<dbReference type="Gene3D" id="2.40.10.340">
    <property type="entry name" value="Rod shape-determining protein MreC, domain 1"/>
    <property type="match status" value="1"/>
</dbReference>
<reference evidence="8" key="1">
    <citation type="submission" date="2009-09" db="EMBL/GenBank/DDBJ databases">
        <title>The complete chromosome of Sebaldella termitidis ATCC 33386.</title>
        <authorList>
            <consortium name="US DOE Joint Genome Institute (JGI-PGF)"/>
            <person name="Lucas S."/>
            <person name="Copeland A."/>
            <person name="Lapidus A."/>
            <person name="Glavina del Rio T."/>
            <person name="Dalin E."/>
            <person name="Tice H."/>
            <person name="Bruce D."/>
            <person name="Goodwin L."/>
            <person name="Pitluck S."/>
            <person name="Kyrpides N."/>
            <person name="Mavromatis K."/>
            <person name="Ivanova N."/>
            <person name="Mikhailova N."/>
            <person name="Sims D."/>
            <person name="Meincke L."/>
            <person name="Brettin T."/>
            <person name="Detter J.C."/>
            <person name="Han C."/>
            <person name="Larimer F."/>
            <person name="Land M."/>
            <person name="Hauser L."/>
            <person name="Markowitz V."/>
            <person name="Cheng J.F."/>
            <person name="Hugenholtz P."/>
            <person name="Woyke T."/>
            <person name="Wu D."/>
            <person name="Eisen J.A."/>
        </authorList>
    </citation>
    <scope>NUCLEOTIDE SEQUENCE [LARGE SCALE GENOMIC DNA]</scope>
    <source>
        <strain evidence="8">ATCC 33386 / NCTC 11300</strain>
    </source>
</reference>
<dbReference type="Pfam" id="PF04085">
    <property type="entry name" value="MreC"/>
    <property type="match status" value="1"/>
</dbReference>
<reference evidence="7 8" key="2">
    <citation type="journal article" date="2010" name="Stand. Genomic Sci.">
        <title>Complete genome sequence of Sebaldella termitidis type strain (NCTC 11300).</title>
        <authorList>
            <person name="Harmon-Smith M."/>
            <person name="Celia L."/>
            <person name="Chertkov O."/>
            <person name="Lapidus A."/>
            <person name="Copeland A."/>
            <person name="Glavina Del Rio T."/>
            <person name="Nolan M."/>
            <person name="Lucas S."/>
            <person name="Tice H."/>
            <person name="Cheng J.F."/>
            <person name="Han C."/>
            <person name="Detter J.C."/>
            <person name="Bruce D."/>
            <person name="Goodwin L."/>
            <person name="Pitluck S."/>
            <person name="Pati A."/>
            <person name="Liolios K."/>
            <person name="Ivanova N."/>
            <person name="Mavromatis K."/>
            <person name="Mikhailova N."/>
            <person name="Chen A."/>
            <person name="Palaniappan K."/>
            <person name="Land M."/>
            <person name="Hauser L."/>
            <person name="Chang Y.J."/>
            <person name="Jeffries C.D."/>
            <person name="Brettin T."/>
            <person name="Goker M."/>
            <person name="Beck B."/>
            <person name="Bristow J."/>
            <person name="Eisen J.A."/>
            <person name="Markowitz V."/>
            <person name="Hugenholtz P."/>
            <person name="Kyrpides N.C."/>
            <person name="Klenk H.P."/>
            <person name="Chen F."/>
        </authorList>
    </citation>
    <scope>NUCLEOTIDE SEQUENCE [LARGE SCALE GENOMIC DNA]</scope>
    <source>
        <strain evidence="8">ATCC 33386 / NCTC 11300</strain>
    </source>
</reference>
<evidence type="ECO:0000313" key="8">
    <source>
        <dbReference type="Proteomes" id="UP000000845"/>
    </source>
</evidence>
<comment type="similarity">
    <text evidence="1 5">Belongs to the MreC family.</text>
</comment>
<evidence type="ECO:0000259" key="6">
    <source>
        <dbReference type="Pfam" id="PF04085"/>
    </source>
</evidence>
<name>D1AI45_SEBTE</name>
<dbReference type="AlphaFoldDB" id="D1AI45"/>
<accession>D1AI45</accession>
<dbReference type="NCBIfam" id="TIGR00219">
    <property type="entry name" value="mreC"/>
    <property type="match status" value="1"/>
</dbReference>
<protein>
    <recommendedName>
        <fullName evidence="2 5">Cell shape-determining protein MreC</fullName>
    </recommendedName>
    <alternativeName>
        <fullName evidence="4 5">Cell shape protein MreC</fullName>
    </alternativeName>
</protein>
<evidence type="ECO:0000256" key="3">
    <source>
        <dbReference type="ARBA" id="ARBA00022960"/>
    </source>
</evidence>
<organism evidence="7 8">
    <name type="scientific">Sebaldella termitidis (strain ATCC 33386 / NCTC 11300)</name>
    <dbReference type="NCBI Taxonomy" id="526218"/>
    <lineage>
        <taxon>Bacteria</taxon>
        <taxon>Fusobacteriati</taxon>
        <taxon>Fusobacteriota</taxon>
        <taxon>Fusobacteriia</taxon>
        <taxon>Fusobacteriales</taxon>
        <taxon>Leptotrichiaceae</taxon>
        <taxon>Sebaldella</taxon>
    </lineage>
</organism>
<dbReference type="InterPro" id="IPR055342">
    <property type="entry name" value="MreC_beta-barrel_core"/>
</dbReference>
<dbReference type="RefSeq" id="WP_012861025.1">
    <property type="nucleotide sequence ID" value="NC_013517.1"/>
</dbReference>
<dbReference type="InterPro" id="IPR007221">
    <property type="entry name" value="MreC"/>
</dbReference>
<keyword evidence="8" id="KW-1185">Reference proteome</keyword>
<dbReference type="PANTHER" id="PTHR34138">
    <property type="entry name" value="CELL SHAPE-DETERMINING PROTEIN MREC"/>
    <property type="match status" value="1"/>
</dbReference>
<dbReference type="PIRSF" id="PIRSF038471">
    <property type="entry name" value="MreC"/>
    <property type="match status" value="1"/>
</dbReference>
<dbReference type="KEGG" id="str:Sterm_1570"/>